<evidence type="ECO:0000313" key="2">
    <source>
        <dbReference type="Proteomes" id="UP000032512"/>
    </source>
</evidence>
<organism evidence="1 2">
    <name type="scientific">Mesobacillus subterraneus</name>
    <dbReference type="NCBI Taxonomy" id="285983"/>
    <lineage>
        <taxon>Bacteria</taxon>
        <taxon>Bacillati</taxon>
        <taxon>Bacillota</taxon>
        <taxon>Bacilli</taxon>
        <taxon>Bacillales</taxon>
        <taxon>Bacillaceae</taxon>
        <taxon>Mesobacillus</taxon>
    </lineage>
</organism>
<comment type="caution">
    <text evidence="1">The sequence shown here is derived from an EMBL/GenBank/DDBJ whole genome shotgun (WGS) entry which is preliminary data.</text>
</comment>
<dbReference type="PATRIC" id="fig|285983.3.peg.4143"/>
<dbReference type="AlphaFoldDB" id="A0A0D6ZBX1"/>
<proteinExistence type="predicted"/>
<name>A0A0D6ZBX1_9BACI</name>
<evidence type="ECO:0000313" key="1">
    <source>
        <dbReference type="EMBL" id="KIY22556.1"/>
    </source>
</evidence>
<dbReference type="RefSeq" id="WP_044392614.1">
    <property type="nucleotide sequence ID" value="NZ_JXIQ01000065.1"/>
</dbReference>
<dbReference type="Proteomes" id="UP000032512">
    <property type="component" value="Unassembled WGS sequence"/>
</dbReference>
<gene>
    <name evidence="1" type="ORF">UB32_07750</name>
</gene>
<keyword evidence="2" id="KW-1185">Reference proteome</keyword>
<protein>
    <submittedName>
        <fullName evidence="1">Uncharacterized protein</fullName>
    </submittedName>
</protein>
<sequence>MKLAKGDIEDTPAQEIITDSKILSRDLKKLLIEYIEEQEKAGSKDRVNNGAILANGNLLSNES</sequence>
<reference evidence="1 2" key="1">
    <citation type="submission" date="2015-01" db="EMBL/GenBank/DDBJ databases">
        <title>Draft genome sequences of the supercritical CO2 tolerant bacteria Bacillus subterraneus MITOT1 and Bacillus cereus MIT0214.</title>
        <authorList>
            <person name="Peet K.C."/>
            <person name="Thompson J.R."/>
        </authorList>
    </citation>
    <scope>NUCLEOTIDE SEQUENCE [LARGE SCALE GENOMIC DNA]</scope>
    <source>
        <strain evidence="1 2">MITOT1</strain>
    </source>
</reference>
<dbReference type="EMBL" id="JXIQ01000065">
    <property type="protein sequence ID" value="KIY22556.1"/>
    <property type="molecule type" value="Genomic_DNA"/>
</dbReference>
<accession>A0A0D6ZBX1</accession>